<comment type="caution">
    <text evidence="1">The sequence shown here is derived from an EMBL/GenBank/DDBJ whole genome shotgun (WGS) entry which is preliminary data.</text>
</comment>
<reference evidence="1" key="1">
    <citation type="submission" date="2022-05" db="EMBL/GenBank/DDBJ databases">
        <title>Schlegelella sp. nov., isolated from mangrove soil.</title>
        <authorList>
            <person name="Liu Y."/>
            <person name="Ge X."/>
            <person name="Liu W."/>
        </authorList>
    </citation>
    <scope>NUCLEOTIDE SEQUENCE</scope>
    <source>
        <strain evidence="1">S2-27</strain>
    </source>
</reference>
<gene>
    <name evidence="1" type="ORF">M8A51_14175</name>
</gene>
<organism evidence="1 2">
    <name type="scientific">Caldimonas mangrovi</name>
    <dbReference type="NCBI Taxonomy" id="2944811"/>
    <lineage>
        <taxon>Bacteria</taxon>
        <taxon>Pseudomonadati</taxon>
        <taxon>Pseudomonadota</taxon>
        <taxon>Betaproteobacteria</taxon>
        <taxon>Burkholderiales</taxon>
        <taxon>Sphaerotilaceae</taxon>
        <taxon>Caldimonas</taxon>
    </lineage>
</organism>
<evidence type="ECO:0000313" key="1">
    <source>
        <dbReference type="EMBL" id="MCM5680670.1"/>
    </source>
</evidence>
<accession>A0ABT0YPL2</accession>
<evidence type="ECO:0000313" key="2">
    <source>
        <dbReference type="Proteomes" id="UP001165541"/>
    </source>
</evidence>
<sequence>MHQPVSLSRPLLQRLATLAALLAFAWLAGGCTTTLVLMYVHEKITEGMPPACHKLDTVERALSPRCGNFVPGSLDPQHVAHSRLPLCPVTEATRDPRLWPVLPELLAKGATLDGCAVPPLVALAQAAPCPDFTQASAEVLVALRRVAEDRQSVHHDAMRVLSCPHARTAGLHTALDRWLTAGWLPPRTLPFGPLSALHPEHLQSPFARALEAQGHTARAGLGGYQGHLNTGFEEALRTGHWAALDWWLTRVPELANKVPPRDGRQLPWVPLARVVGPRFIDDPSQQEAAVRFLLARGARPAQKLPHDPGLTVAAYARRLQSPLAALLEGDEAVKVAGRHPEAEAMLAPAVK</sequence>
<keyword evidence="2" id="KW-1185">Reference proteome</keyword>
<name>A0ABT0YPL2_9BURK</name>
<dbReference type="EMBL" id="JAMKFE010000008">
    <property type="protein sequence ID" value="MCM5680670.1"/>
    <property type="molecule type" value="Genomic_DNA"/>
</dbReference>
<proteinExistence type="predicted"/>
<dbReference type="Proteomes" id="UP001165541">
    <property type="component" value="Unassembled WGS sequence"/>
</dbReference>
<dbReference type="RefSeq" id="WP_251779125.1">
    <property type="nucleotide sequence ID" value="NZ_JAMKFE010000008.1"/>
</dbReference>
<protein>
    <submittedName>
        <fullName evidence="1">Uncharacterized protein</fullName>
    </submittedName>
</protein>